<sequence length="258" mass="27435">MTKVTVCGAAGGIGQPLSLMLKLNPYIDELSLYDVVNVPGVGTDLGHIDTDTKVSFHLPADENNRGLELALHNSDIVIIPAGVPRKPGMTRDDLFKINAGICKQLAEGIAQFCPNAITLVISNPVNSTVPIFAEVFKKYDVFNAGKLFGITTLDSVRSNTFVAEVAPEKENAPTAYNTRVVGGHSGETIVPLFSVCSPHVYSVLEDDAVDKLVHRVQYAGDEVVAAKNGAGSATLAMAYAGYKFLHAILAAMNGKHLN</sequence>
<keyword evidence="2" id="KW-1185">Reference proteome</keyword>
<organism evidence="1 2">
    <name type="scientific">Candida boidinii</name>
    <name type="common">Yeast</name>
    <dbReference type="NCBI Taxonomy" id="5477"/>
    <lineage>
        <taxon>Eukaryota</taxon>
        <taxon>Fungi</taxon>
        <taxon>Dikarya</taxon>
        <taxon>Ascomycota</taxon>
        <taxon>Saccharomycotina</taxon>
        <taxon>Pichiomycetes</taxon>
        <taxon>Pichiales</taxon>
        <taxon>Pichiaceae</taxon>
        <taxon>Ogataea</taxon>
        <taxon>Ogataea/Candida clade</taxon>
    </lineage>
</organism>
<evidence type="ECO:0000313" key="1">
    <source>
        <dbReference type="EMBL" id="GME87973.1"/>
    </source>
</evidence>
<dbReference type="Proteomes" id="UP001165101">
    <property type="component" value="Unassembled WGS sequence"/>
</dbReference>
<protein>
    <submittedName>
        <fullName evidence="1">Unnamed protein product</fullName>
    </submittedName>
</protein>
<reference evidence="1" key="1">
    <citation type="submission" date="2023-04" db="EMBL/GenBank/DDBJ databases">
        <title>Candida boidinii NBRC 1967.</title>
        <authorList>
            <person name="Ichikawa N."/>
            <person name="Sato H."/>
            <person name="Tonouchi N."/>
        </authorList>
    </citation>
    <scope>NUCLEOTIDE SEQUENCE</scope>
    <source>
        <strain evidence="1">NBRC 1967</strain>
    </source>
</reference>
<comment type="caution">
    <text evidence="1">The sequence shown here is derived from an EMBL/GenBank/DDBJ whole genome shotgun (WGS) entry which is preliminary data.</text>
</comment>
<name>A0ACB5TI41_CANBO</name>
<gene>
    <name evidence="1" type="ORF">Cboi01_000065400</name>
</gene>
<dbReference type="EMBL" id="BSXV01000188">
    <property type="protein sequence ID" value="GME87973.1"/>
    <property type="molecule type" value="Genomic_DNA"/>
</dbReference>
<accession>A0ACB5TI41</accession>
<proteinExistence type="predicted"/>
<evidence type="ECO:0000313" key="2">
    <source>
        <dbReference type="Proteomes" id="UP001165101"/>
    </source>
</evidence>